<reference evidence="1 2" key="1">
    <citation type="journal article" date="2019" name="Emerg. Microbes Infect.">
        <title>Comprehensive subspecies identification of 175 nontuberculous mycobacteria species based on 7547 genomic profiles.</title>
        <authorList>
            <person name="Matsumoto Y."/>
            <person name="Kinjo T."/>
            <person name="Motooka D."/>
            <person name="Nabeya D."/>
            <person name="Jung N."/>
            <person name="Uechi K."/>
            <person name="Horii T."/>
            <person name="Iida T."/>
            <person name="Fujita J."/>
            <person name="Nakamura S."/>
        </authorList>
    </citation>
    <scope>NUCLEOTIDE SEQUENCE [LARGE SCALE GENOMIC DNA]</scope>
    <source>
        <strain evidence="1 2">JCM 17899</strain>
    </source>
</reference>
<proteinExistence type="predicted"/>
<name>A0A7I7QM73_9MYCO</name>
<keyword evidence="2" id="KW-1185">Reference proteome</keyword>
<dbReference type="EMBL" id="AP022588">
    <property type="protein sequence ID" value="BBY27097.1"/>
    <property type="molecule type" value="Genomic_DNA"/>
</dbReference>
<dbReference type="RefSeq" id="WP_163796028.1">
    <property type="nucleotide sequence ID" value="NZ_AP022588.1"/>
</dbReference>
<evidence type="ECO:0000313" key="2">
    <source>
        <dbReference type="Proteomes" id="UP000467193"/>
    </source>
</evidence>
<evidence type="ECO:0000313" key="1">
    <source>
        <dbReference type="EMBL" id="BBY27097.1"/>
    </source>
</evidence>
<dbReference type="KEGG" id="msei:MSEDJ_11930"/>
<dbReference type="AlphaFoldDB" id="A0A7I7QM73"/>
<accession>A0A7I7QM73</accession>
<sequence>MKVPDQDDLAWDLLDVVRTGIDATTMHRVSITLVNRDYPTVLELLLTAAVESGAAMTIDVRTRLDEWARFYPVHPEAERLHELIAMVRGHHGAAVHAQ</sequence>
<gene>
    <name evidence="1" type="ORF">MSEDJ_11930</name>
</gene>
<dbReference type="Proteomes" id="UP000467193">
    <property type="component" value="Chromosome"/>
</dbReference>
<organism evidence="1 2">
    <name type="scientific">Mycolicibacterium sediminis</name>
    <dbReference type="NCBI Taxonomy" id="1286180"/>
    <lineage>
        <taxon>Bacteria</taxon>
        <taxon>Bacillati</taxon>
        <taxon>Actinomycetota</taxon>
        <taxon>Actinomycetes</taxon>
        <taxon>Mycobacteriales</taxon>
        <taxon>Mycobacteriaceae</taxon>
        <taxon>Mycolicibacterium</taxon>
    </lineage>
</organism>
<protein>
    <submittedName>
        <fullName evidence="1">Uncharacterized protein</fullName>
    </submittedName>
</protein>